<evidence type="ECO:0000256" key="7">
    <source>
        <dbReference type="ARBA" id="ARBA00023180"/>
    </source>
</evidence>
<keyword evidence="6 9" id="KW-1015">Disulfide bond</keyword>
<feature type="disulfide bond" evidence="9">
    <location>
        <begin position="510"/>
        <end position="519"/>
    </location>
</feature>
<feature type="domain" description="Laminin EGF-like" evidence="12">
    <location>
        <begin position="873"/>
        <end position="928"/>
    </location>
</feature>
<keyword evidence="8 9" id="KW-0424">Laminin EGF-like domain</keyword>
<feature type="disulfide bond" evidence="9">
    <location>
        <begin position="415"/>
        <end position="424"/>
    </location>
</feature>
<reference evidence="15" key="2">
    <citation type="submission" date="2025-08" db="UniProtKB">
        <authorList>
            <consortium name="Ensembl"/>
        </authorList>
    </citation>
    <scope>IDENTIFICATION</scope>
    <source>
        <strain evidence="15">Brown Norway</strain>
    </source>
</reference>
<dbReference type="Pfam" id="PF00053">
    <property type="entry name" value="EGF_laminin"/>
    <property type="match status" value="8"/>
</dbReference>
<dbReference type="SMART" id="SM00281">
    <property type="entry name" value="LamB"/>
    <property type="match status" value="1"/>
</dbReference>
<feature type="domain" description="Laminin EGF-like" evidence="12">
    <location>
        <begin position="490"/>
        <end position="539"/>
    </location>
</feature>
<keyword evidence="3" id="KW-0732">Signal</keyword>
<feature type="disulfide bond" evidence="9">
    <location>
        <begin position="787"/>
        <end position="796"/>
    </location>
</feature>
<keyword evidence="10" id="KW-0175">Coiled coil</keyword>
<evidence type="ECO:0000259" key="14">
    <source>
        <dbReference type="PROSITE" id="PS51117"/>
    </source>
</evidence>
<evidence type="ECO:0000259" key="13">
    <source>
        <dbReference type="PROSITE" id="PS51115"/>
    </source>
</evidence>
<proteinExistence type="predicted"/>
<evidence type="ECO:0000256" key="8">
    <source>
        <dbReference type="ARBA" id="ARBA00023292"/>
    </source>
</evidence>
<dbReference type="SMART" id="SM00181">
    <property type="entry name" value="EGF"/>
    <property type="match status" value="6"/>
</dbReference>
<feature type="domain" description="Laminin EGF-like" evidence="12">
    <location>
        <begin position="387"/>
        <end position="442"/>
    </location>
</feature>
<evidence type="ECO:0000256" key="9">
    <source>
        <dbReference type="PROSITE-ProRule" id="PRU00460"/>
    </source>
</evidence>
<keyword evidence="2" id="KW-0272">Extracellular matrix</keyword>
<dbReference type="GeneTree" id="ENSGT00940000161559"/>
<keyword evidence="2" id="KW-0964">Secreted</keyword>
<keyword evidence="16" id="KW-1185">Reference proteome</keyword>
<evidence type="ECO:0000313" key="16">
    <source>
        <dbReference type="Proteomes" id="UP000002494"/>
    </source>
</evidence>
<feature type="domain" description="Laminin EGF-like" evidence="12">
    <location>
        <begin position="979"/>
        <end position="1026"/>
    </location>
</feature>
<dbReference type="PROSITE" id="PS01248">
    <property type="entry name" value="EGF_LAM_1"/>
    <property type="match status" value="5"/>
</dbReference>
<reference evidence="15" key="3">
    <citation type="submission" date="2025-09" db="UniProtKB">
        <authorList>
            <consortium name="Ensembl"/>
        </authorList>
    </citation>
    <scope>IDENTIFICATION</scope>
    <source>
        <strain evidence="15">Brown Norway</strain>
    </source>
</reference>
<dbReference type="SUPFAM" id="SSF57196">
    <property type="entry name" value="EGF/Laminin"/>
    <property type="match status" value="10"/>
</dbReference>
<feature type="disulfide bond" evidence="9">
    <location>
        <begin position="352"/>
        <end position="361"/>
    </location>
</feature>
<evidence type="ECO:0000256" key="6">
    <source>
        <dbReference type="ARBA" id="ARBA00023157"/>
    </source>
</evidence>
<dbReference type="InterPro" id="IPR002049">
    <property type="entry name" value="LE_dom"/>
</dbReference>
<dbReference type="Gene3D" id="2.10.25.10">
    <property type="entry name" value="Laminin"/>
    <property type="match status" value="9"/>
</dbReference>
<name>A0ABK0LIN4_RAT</name>
<dbReference type="InterPro" id="IPR056863">
    <property type="entry name" value="LMN_ATRN_NET-like_EGF"/>
</dbReference>
<evidence type="ECO:0000256" key="11">
    <source>
        <dbReference type="SAM" id="MobiDB-lite"/>
    </source>
</evidence>
<feature type="disulfide bond" evidence="9">
    <location>
        <begin position="1047"/>
        <end position="1056"/>
    </location>
</feature>
<dbReference type="PANTHER" id="PTHR10574:SF240">
    <property type="entry name" value="LAMININ SUBUNIT GAMMA-3"/>
    <property type="match status" value="1"/>
</dbReference>
<feature type="coiled-coil region" evidence="10">
    <location>
        <begin position="1593"/>
        <end position="1627"/>
    </location>
</feature>
<comment type="caution">
    <text evidence="9">Lacks conserved residue(s) required for the propagation of feature annotation.</text>
</comment>
<keyword evidence="4" id="KW-0677">Repeat</keyword>
<feature type="domain" description="Laminin EGF-like" evidence="12">
    <location>
        <begin position="770"/>
        <end position="817"/>
    </location>
</feature>
<feature type="disulfide bond" evidence="9">
    <location>
        <begin position="443"/>
        <end position="455"/>
    </location>
</feature>
<dbReference type="Gene3D" id="2.60.120.260">
    <property type="entry name" value="Galactose-binding domain-like"/>
    <property type="match status" value="1"/>
</dbReference>
<feature type="domain" description="Laminin IV type A" evidence="13">
    <location>
        <begin position="566"/>
        <end position="735"/>
    </location>
</feature>
<dbReference type="Pfam" id="PF00055">
    <property type="entry name" value="Laminin_N"/>
    <property type="match status" value="1"/>
</dbReference>
<feature type="disulfide bond" evidence="9">
    <location>
        <begin position="951"/>
        <end position="960"/>
    </location>
</feature>
<dbReference type="RGD" id="1309399">
    <property type="gene designation" value="Lamc3"/>
</dbReference>
<feature type="domain" description="Laminin EGF-like" evidence="12">
    <location>
        <begin position="1027"/>
        <end position="1074"/>
    </location>
</feature>
<dbReference type="PROSITE" id="PS51117">
    <property type="entry name" value="LAMININ_NTER"/>
    <property type="match status" value="1"/>
</dbReference>
<dbReference type="SMART" id="SM00180">
    <property type="entry name" value="EGF_Lam"/>
    <property type="match status" value="11"/>
</dbReference>
<feature type="disulfide bond" evidence="9">
    <location>
        <begin position="1027"/>
        <end position="1039"/>
    </location>
</feature>
<dbReference type="InterPro" id="IPR000034">
    <property type="entry name" value="Laminin_IV"/>
</dbReference>
<dbReference type="PANTHER" id="PTHR10574">
    <property type="entry name" value="NETRIN/LAMININ-RELATED"/>
    <property type="match status" value="1"/>
</dbReference>
<feature type="region of interest" description="Disordered" evidence="11">
    <location>
        <begin position="1438"/>
        <end position="1462"/>
    </location>
</feature>
<dbReference type="InterPro" id="IPR050440">
    <property type="entry name" value="Laminin/Netrin_ECM"/>
</dbReference>
<feature type="domain" description="Laminin N-terminal" evidence="14">
    <location>
        <begin position="91"/>
        <end position="330"/>
    </location>
</feature>
<dbReference type="Pfam" id="PF00052">
    <property type="entry name" value="Laminin_B"/>
    <property type="match status" value="1"/>
</dbReference>
<keyword evidence="5" id="KW-0084">Basement membrane</keyword>
<feature type="domain" description="Laminin EGF-like" evidence="12">
    <location>
        <begin position="929"/>
        <end position="978"/>
    </location>
</feature>
<accession>A0ABK0LIN4</accession>
<dbReference type="PROSITE" id="PS51115">
    <property type="entry name" value="LAMININ_IVA"/>
    <property type="match status" value="1"/>
</dbReference>
<feature type="disulfide bond" evidence="9">
    <location>
        <begin position="897"/>
        <end position="906"/>
    </location>
</feature>
<comment type="subcellular location">
    <subcellularLocation>
        <location evidence="1">Secreted</location>
        <location evidence="1">Extracellular space</location>
        <location evidence="1">Extracellular matrix</location>
        <location evidence="1">Basement membrane</location>
    </subcellularLocation>
</comment>
<protein>
    <submittedName>
        <fullName evidence="15">Laminin subunit gamma 3</fullName>
    </submittedName>
</protein>
<evidence type="ECO:0000256" key="10">
    <source>
        <dbReference type="SAM" id="Coils"/>
    </source>
</evidence>
<dbReference type="CDD" id="cd00055">
    <property type="entry name" value="EGF_Lam"/>
    <property type="match status" value="10"/>
</dbReference>
<dbReference type="PROSITE" id="PS50027">
    <property type="entry name" value="EGF_LAM_2"/>
    <property type="match status" value="9"/>
</dbReference>
<dbReference type="InterPro" id="IPR008211">
    <property type="entry name" value="Laminin_N"/>
</dbReference>
<feature type="disulfide bond" evidence="9">
    <location>
        <begin position="333"/>
        <end position="350"/>
    </location>
</feature>
<dbReference type="InterPro" id="IPR000742">
    <property type="entry name" value="EGF"/>
</dbReference>
<evidence type="ECO:0000259" key="12">
    <source>
        <dbReference type="PROSITE" id="PS50027"/>
    </source>
</evidence>
<evidence type="ECO:0000256" key="3">
    <source>
        <dbReference type="ARBA" id="ARBA00022729"/>
    </source>
</evidence>
<evidence type="ECO:0000256" key="5">
    <source>
        <dbReference type="ARBA" id="ARBA00022869"/>
    </source>
</evidence>
<feature type="disulfide bond" evidence="9">
    <location>
        <begin position="981"/>
        <end position="998"/>
    </location>
</feature>
<dbReference type="PRINTS" id="PR00011">
    <property type="entry name" value="EGFLAMININ"/>
</dbReference>
<feature type="disulfide bond" evidence="9">
    <location>
        <begin position="979"/>
        <end position="991"/>
    </location>
</feature>
<organism evidence="15 16">
    <name type="scientific">Rattus norvegicus</name>
    <name type="common">Rat</name>
    <dbReference type="NCBI Taxonomy" id="10116"/>
    <lineage>
        <taxon>Eukaryota</taxon>
        <taxon>Metazoa</taxon>
        <taxon>Chordata</taxon>
        <taxon>Craniata</taxon>
        <taxon>Vertebrata</taxon>
        <taxon>Euteleostomi</taxon>
        <taxon>Mammalia</taxon>
        <taxon>Eutheria</taxon>
        <taxon>Euarchontoglires</taxon>
        <taxon>Glires</taxon>
        <taxon>Rodentia</taxon>
        <taxon>Myomorpha</taxon>
        <taxon>Muroidea</taxon>
        <taxon>Muridae</taxon>
        <taxon>Murinae</taxon>
        <taxon>Rattus</taxon>
    </lineage>
</organism>
<evidence type="ECO:0000256" key="2">
    <source>
        <dbReference type="ARBA" id="ARBA00022530"/>
    </source>
</evidence>
<evidence type="ECO:0000256" key="4">
    <source>
        <dbReference type="ARBA" id="ARBA00022737"/>
    </source>
</evidence>
<dbReference type="Ensembl" id="ENSRNOT00000133977.1">
    <property type="protein sequence ID" value="ENSRNOP00000101734.1"/>
    <property type="gene ID" value="ENSRNOG00000059507.3"/>
</dbReference>
<reference evidence="15" key="1">
    <citation type="submission" date="2024-01" db="EMBL/GenBank/DDBJ databases">
        <title>GRCr8: a new rat reference genome assembly contstructed from accurate long reads and long range scaffolding.</title>
        <authorList>
            <person name="Doris P.A."/>
            <person name="Kalbfleisch T."/>
            <person name="Li K."/>
            <person name="Howe K."/>
            <person name="Wood J."/>
        </authorList>
    </citation>
    <scope>NUCLEOTIDE SEQUENCE [LARGE SCALE GENOMIC DNA]</scope>
    <source>
        <strain evidence="15">Brown Norway</strain>
    </source>
</reference>
<dbReference type="SMART" id="SM00136">
    <property type="entry name" value="LamNT"/>
    <property type="match status" value="1"/>
</dbReference>
<evidence type="ECO:0000256" key="1">
    <source>
        <dbReference type="ARBA" id="ARBA00004302"/>
    </source>
</evidence>
<feature type="disulfide bond" evidence="9">
    <location>
        <begin position="463"/>
        <end position="472"/>
    </location>
</feature>
<keyword evidence="7" id="KW-0325">Glycoprotein</keyword>
<dbReference type="Pfam" id="PF24973">
    <property type="entry name" value="EGF_LMN_ATRN"/>
    <property type="match status" value="2"/>
</dbReference>
<sequence>MVGCRLPVSRPQMPSGSACWGGLWGLVERRGAKRRSRRRVDTGAVRSEAPAMAVSGILSRLATVVCVALVMLKAHCATGAGMGSCYDGAGRAQRCLPEFENAAFGRRAEASHTCGQPPEDFCPHVGAPGAGPQCQRCDDADPRRRHDASYLTDFHSPDDSTWWQSPSMAFGVQYPTSVNLTLHLGKAYEITYVRLKFHTSRPESFAIYKRTHTGGPWEPYQYYSASCQKTYGHPEGHYLRPGEDERVAFCTSEFSDISPLNGGNVAFSTLEGRPSAYNFEESPVLQEWVTSTDLLISLDRLNTFGDDIFKDPRVLQSYYYAVSDFSVGGRCKCNGHASACGPNEAGQLACHCQHNTTGVDCERCLPFFQDRPWARGTAEDANECLPCNCSGHSEECTFDRELYRSTGHGGHCQRCRDHTAGPHCEHCEKNYYRWDPKTPCQPCDCHPAGSLSLQCDNSGTCPCKLTVTGWKCDRCLPGFHSLSEGGCRPCTCNVAGSLGTCDPRSGNCPCKENVEGGLCDRCRPGTFNLQPHNPAGCSSCFCYGHSKVCAPASGFQEHHIRSDFRHGADGWQARSTEVSERPLQWSQSGILLGLRGGEELSAPEKFLGDQRLSYGQPLILTLQVPPGGSPPPMQLRLEGAGLSLALKPSNLPSSQDTRQPGRVQLQFLLQETSEEAEPPLPAFHFQRLLSNLTTLSIWTSGQGLGHSGHVLLCEVHLTSARPQRGLAPPASWVETCLCPQGYTGQFCEFCALGYKREIPHGGPYTNCIPCTCNQHGTCDPNTGICLCGHHTEGPSCERCMPGFYGNAFSGHADDCQPCPCPGQSACTTIPESRDVVCTHCPPGQRGRRCESCEDGFFGDPLGLSGAPQPCRRCQCSRNVDLNAVGNCDPHSGRCLRCLHNTTGAHCEHCQEGFYGSALATRPADKCAPCSCDPRGSSSQKTCNPATGQCACLPYVTGRDCSRCSPGFYDLQPGRGCQSCKCHPVGSLENKCHPKTGQCPCRPGVTGQACDRCQLGFFGFSIKGCRDCRCSPLGAASPQCHENSTCVCRPGFVGYKCDRCQDNFFLVDGDTGCQECPTCYALVKEEAAKLKTRLMLMEGWLQGSECGSPWGPLDILQGEAPRGDVYQGHHLFQEARGTFLEQMVGLEESVKATWEQLQVLRGNAHCAQAGAQKTCNQLAELGETLRSSEEEVLRAASALSFLANLQEGSSAPTNWGRLASEAYILTRSHRDTATKIEATVERALLASNTSYELLWKLLKGSVASEAQQELEERYQEVQAAQTALGIAVAEALPKAEKALATVKQVVGAAAPRLGSMVTPEAMDSQARYLGRRVKALEQKLQQNQAGQAVGALQVEAGRALRKVEPFLQLRNKTTAALTQVSSAVQAAKVTVIGAKTLLADLEALADFAGMKLRFPLPKEQAALKRKAGSIRTRLLKDTKRKTKQAERMLGNAASLSSNSQKRSKEAELMSKENAKLARAFLREGKQNYRHASRLASQTQATLRQASRLVLTSEARKQELEEAKQVASGLSTVERQIRESRISLEKDTKVLSELLAKLGSLGTHQAPAQTLNETQQALESLRLQLDSHGSLHHKLRQLEEESARQELQIQSFENDLAEIRADKHNLETILSSLPENCAS</sequence>
<evidence type="ECO:0000313" key="15">
    <source>
        <dbReference type="Ensembl" id="ENSRNOP00000101734.1"/>
    </source>
</evidence>
<feature type="disulfide bond" evidence="9">
    <location>
        <begin position="1000"/>
        <end position="1009"/>
    </location>
</feature>
<feature type="domain" description="Laminin EGF-like" evidence="12">
    <location>
        <begin position="331"/>
        <end position="386"/>
    </location>
</feature>
<gene>
    <name evidence="15" type="primary">Lamc3</name>
</gene>
<feature type="domain" description="Laminin EGF-like" evidence="12">
    <location>
        <begin position="443"/>
        <end position="489"/>
    </location>
</feature>
<dbReference type="Proteomes" id="UP000002494">
    <property type="component" value="Chromosome 3"/>
</dbReference>